<proteinExistence type="predicted"/>
<sequence length="219" mass="25038">MKALLWLYSVLYLVPYCCVVAQDPREMLQSSSLLPNTPPWETTIEIPWLVSLSGNCQGIVLSGWWILSTANCLKKTELSNLEISGLYDIENILHGQNICLYPKFDSQGGLDPVKADIGLLLLQKPVWDEDITLSQDPNVSLRSCSRCQYRICQVHQYQSNKEFRTARVNKISVKLLDLQVCHHQYSQLEKNEGLCIQSQPRKDCWVLMHQGNIKNGKEM</sequence>
<name>A0A8C0X5N4_CASCN</name>
<feature type="signal peptide" evidence="1">
    <location>
        <begin position="1"/>
        <end position="21"/>
    </location>
</feature>
<dbReference type="Gene3D" id="2.40.10.10">
    <property type="entry name" value="Trypsin-like serine proteases"/>
    <property type="match status" value="2"/>
</dbReference>
<organism evidence="3">
    <name type="scientific">Castor canadensis</name>
    <name type="common">American beaver</name>
    <dbReference type="NCBI Taxonomy" id="51338"/>
    <lineage>
        <taxon>Eukaryota</taxon>
        <taxon>Metazoa</taxon>
        <taxon>Chordata</taxon>
        <taxon>Craniata</taxon>
        <taxon>Vertebrata</taxon>
        <taxon>Euteleostomi</taxon>
        <taxon>Mammalia</taxon>
        <taxon>Eutheria</taxon>
        <taxon>Euarchontoglires</taxon>
        <taxon>Glires</taxon>
        <taxon>Rodentia</taxon>
        <taxon>Castorimorpha</taxon>
        <taxon>Castoridae</taxon>
        <taxon>Castor</taxon>
    </lineage>
</organism>
<dbReference type="SUPFAM" id="SSF50494">
    <property type="entry name" value="Trypsin-like serine proteases"/>
    <property type="match status" value="1"/>
</dbReference>
<dbReference type="AlphaFoldDB" id="A0A8C0X5N4"/>
<reference evidence="3" key="1">
    <citation type="submission" date="2023-09" db="UniProtKB">
        <authorList>
            <consortium name="Ensembl"/>
        </authorList>
    </citation>
    <scope>IDENTIFICATION</scope>
</reference>
<feature type="chain" id="PRO_5034638677" description="Peptidase S1 domain-containing protein" evidence="1">
    <location>
        <begin position="22"/>
        <end position="219"/>
    </location>
</feature>
<evidence type="ECO:0000256" key="1">
    <source>
        <dbReference type="SAM" id="SignalP"/>
    </source>
</evidence>
<dbReference type="Ensembl" id="ENSCCNT00000029159.1">
    <property type="protein sequence ID" value="ENSCCNP00000022779.1"/>
    <property type="gene ID" value="ENSCCNG00000022403.1"/>
</dbReference>
<dbReference type="InterPro" id="IPR043504">
    <property type="entry name" value="Peptidase_S1_PA_chymotrypsin"/>
</dbReference>
<dbReference type="InterPro" id="IPR001254">
    <property type="entry name" value="Trypsin_dom"/>
</dbReference>
<evidence type="ECO:0000259" key="2">
    <source>
        <dbReference type="Pfam" id="PF00089"/>
    </source>
</evidence>
<dbReference type="GO" id="GO:0006508">
    <property type="term" value="P:proteolysis"/>
    <property type="evidence" value="ECO:0007669"/>
    <property type="project" value="InterPro"/>
</dbReference>
<dbReference type="GO" id="GO:0004252">
    <property type="term" value="F:serine-type endopeptidase activity"/>
    <property type="evidence" value="ECO:0007669"/>
    <property type="project" value="InterPro"/>
</dbReference>
<dbReference type="InterPro" id="IPR009003">
    <property type="entry name" value="Peptidase_S1_PA"/>
</dbReference>
<evidence type="ECO:0000313" key="3">
    <source>
        <dbReference type="Ensembl" id="ENSCCNP00000022779.1"/>
    </source>
</evidence>
<feature type="domain" description="Peptidase S1" evidence="2">
    <location>
        <begin position="44"/>
        <end position="199"/>
    </location>
</feature>
<keyword evidence="1" id="KW-0732">Signal</keyword>
<dbReference type="Pfam" id="PF00089">
    <property type="entry name" value="Trypsin"/>
    <property type="match status" value="1"/>
</dbReference>
<accession>A0A8C0X5N4</accession>
<protein>
    <recommendedName>
        <fullName evidence="2">Peptidase S1 domain-containing protein</fullName>
    </recommendedName>
</protein>